<protein>
    <submittedName>
        <fullName evidence="3">2OG-Fe(II) oxygenase</fullName>
        <ecNumber evidence="3">1.14.11.-</ecNumber>
    </submittedName>
</protein>
<evidence type="ECO:0000313" key="4">
    <source>
        <dbReference type="Proteomes" id="UP001419910"/>
    </source>
</evidence>
<name>A0ABU9Y5P3_9SPHN</name>
<comment type="caution">
    <text evidence="3">The sequence shown here is derived from an EMBL/GenBank/DDBJ whole genome shotgun (WGS) entry which is preliminary data.</text>
</comment>
<comment type="similarity">
    <text evidence="1">Belongs to the iron/ascorbate-dependent oxidoreductase family.</text>
</comment>
<keyword evidence="1 3" id="KW-0560">Oxidoreductase</keyword>
<dbReference type="GO" id="GO:0016491">
    <property type="term" value="F:oxidoreductase activity"/>
    <property type="evidence" value="ECO:0007669"/>
    <property type="project" value="UniProtKB-KW"/>
</dbReference>
<dbReference type="InterPro" id="IPR005123">
    <property type="entry name" value="Oxoglu/Fe-dep_dioxygenase_dom"/>
</dbReference>
<dbReference type="InterPro" id="IPR044862">
    <property type="entry name" value="Pro_4_hyd_alph_FE2OG_OXY"/>
</dbReference>
<gene>
    <name evidence="3" type="ORF">ABC974_15885</name>
</gene>
<dbReference type="Pfam" id="PF13640">
    <property type="entry name" value="2OG-FeII_Oxy_3"/>
    <property type="match status" value="1"/>
</dbReference>
<feature type="domain" description="Fe2OG dioxygenase" evidence="2">
    <location>
        <begin position="99"/>
        <end position="201"/>
    </location>
</feature>
<keyword evidence="1" id="KW-0479">Metal-binding</keyword>
<reference evidence="3 4" key="1">
    <citation type="submission" date="2024-05" db="EMBL/GenBank/DDBJ databases">
        <authorList>
            <person name="Liu Q."/>
            <person name="Xin Y.-H."/>
        </authorList>
    </citation>
    <scope>NUCLEOTIDE SEQUENCE [LARGE SCALE GENOMIC DNA]</scope>
    <source>
        <strain evidence="3 4">CGMCC 1.10181</strain>
    </source>
</reference>
<dbReference type="EC" id="1.14.11.-" evidence="3"/>
<dbReference type="EMBL" id="JBDIME010000014">
    <property type="protein sequence ID" value="MEN2791116.1"/>
    <property type="molecule type" value="Genomic_DNA"/>
</dbReference>
<dbReference type="PROSITE" id="PS51471">
    <property type="entry name" value="FE2OG_OXY"/>
    <property type="match status" value="1"/>
</dbReference>
<accession>A0ABU9Y5P3</accession>
<proteinExistence type="inferred from homology"/>
<sequence length="204" mass="22560">MKASPVFAVGAYRTTLLATPETIAGEFSKHRAIACANAIEPGLLATLMRLCREGSFASDEVEGLGHREVEKPQRAGPTISLALKRANLIDWIEHVTGCGPLEAIEGRVVRARANNHDQLLWHDDLDDVRRRLAVTINLSKQNYEGGLFELREKRTGKLLASHHHLEPGTALIFDVAYDIEHRVLPVTSGGPRCVYTGWFFKAAK</sequence>
<organism evidence="3 4">
    <name type="scientific">Sphingomonas oligophenolica</name>
    <dbReference type="NCBI Taxonomy" id="301154"/>
    <lineage>
        <taxon>Bacteria</taxon>
        <taxon>Pseudomonadati</taxon>
        <taxon>Pseudomonadota</taxon>
        <taxon>Alphaproteobacteria</taxon>
        <taxon>Sphingomonadales</taxon>
        <taxon>Sphingomonadaceae</taxon>
        <taxon>Sphingomonas</taxon>
    </lineage>
</organism>
<evidence type="ECO:0000256" key="1">
    <source>
        <dbReference type="RuleBase" id="RU003682"/>
    </source>
</evidence>
<dbReference type="Gene3D" id="2.60.120.620">
    <property type="entry name" value="q2cbj1_9rhob like domain"/>
    <property type="match status" value="1"/>
</dbReference>
<dbReference type="Proteomes" id="UP001419910">
    <property type="component" value="Unassembled WGS sequence"/>
</dbReference>
<dbReference type="RefSeq" id="WP_343888909.1">
    <property type="nucleotide sequence ID" value="NZ_BAAAEH010000014.1"/>
</dbReference>
<evidence type="ECO:0000259" key="2">
    <source>
        <dbReference type="PROSITE" id="PS51471"/>
    </source>
</evidence>
<keyword evidence="4" id="KW-1185">Reference proteome</keyword>
<evidence type="ECO:0000313" key="3">
    <source>
        <dbReference type="EMBL" id="MEN2791116.1"/>
    </source>
</evidence>
<keyword evidence="1" id="KW-0408">Iron</keyword>